<organism evidence="2 3">
    <name type="scientific">Perkinsus olseni</name>
    <name type="common">Perkinsus atlanticus</name>
    <dbReference type="NCBI Taxonomy" id="32597"/>
    <lineage>
        <taxon>Eukaryota</taxon>
        <taxon>Sar</taxon>
        <taxon>Alveolata</taxon>
        <taxon>Perkinsozoa</taxon>
        <taxon>Perkinsea</taxon>
        <taxon>Perkinsida</taxon>
        <taxon>Perkinsidae</taxon>
        <taxon>Perkinsus</taxon>
    </lineage>
</organism>
<evidence type="ECO:0000256" key="1">
    <source>
        <dbReference type="SAM" id="MobiDB-lite"/>
    </source>
</evidence>
<name>A0A7J6UA28_PEROL</name>
<sequence>MLFLPLPSRGLSNQQAEAPGQSGSLSKRNDDPSYLRLPIPACAPTNSSPMDIGLSPEGLSDPSPKDEEGWLRRASLNAVRNQRICSSMSADTTVRHSATGHLESDYRDGLSRSVSFDGNKEISFYHISSPIGVVLHTKIPTKTFDGCSDLDSTRGGSVREFGCINDLLSFAQRMSYPPAETIGNRKIAGAVDSVASGSVGSPVYADRSSSGCELYRPMRKLRPARFGFEEESVMNTIG</sequence>
<evidence type="ECO:0000313" key="2">
    <source>
        <dbReference type="EMBL" id="KAF4753870.1"/>
    </source>
</evidence>
<dbReference type="AlphaFoldDB" id="A0A7J6UA28"/>
<evidence type="ECO:0000313" key="3">
    <source>
        <dbReference type="Proteomes" id="UP000574390"/>
    </source>
</evidence>
<dbReference type="EMBL" id="JABANM010001668">
    <property type="protein sequence ID" value="KAF4753870.1"/>
    <property type="molecule type" value="Genomic_DNA"/>
</dbReference>
<gene>
    <name evidence="2" type="ORF">FOZ62_004748</name>
</gene>
<protein>
    <submittedName>
        <fullName evidence="2">Uncharacterized protein</fullName>
    </submittedName>
</protein>
<reference evidence="2 3" key="1">
    <citation type="submission" date="2020-04" db="EMBL/GenBank/DDBJ databases">
        <title>Perkinsus olseni comparative genomics.</title>
        <authorList>
            <person name="Bogema D.R."/>
        </authorList>
    </citation>
    <scope>NUCLEOTIDE SEQUENCE [LARGE SCALE GENOMIC DNA]</scope>
    <source>
        <strain evidence="2">ATCC PRA-205</strain>
    </source>
</reference>
<comment type="caution">
    <text evidence="2">The sequence shown here is derived from an EMBL/GenBank/DDBJ whole genome shotgun (WGS) entry which is preliminary data.</text>
</comment>
<proteinExistence type="predicted"/>
<feature type="region of interest" description="Disordered" evidence="1">
    <location>
        <begin position="1"/>
        <end position="68"/>
    </location>
</feature>
<dbReference type="Proteomes" id="UP000574390">
    <property type="component" value="Unassembled WGS sequence"/>
</dbReference>
<feature type="compositionally biased region" description="Polar residues" evidence="1">
    <location>
        <begin position="10"/>
        <end position="26"/>
    </location>
</feature>
<accession>A0A7J6UA28</accession>